<dbReference type="InterPro" id="IPR010273">
    <property type="entry name" value="DUF881"/>
</dbReference>
<dbReference type="AlphaFoldDB" id="A0A1W2C4B3"/>
<accession>A0A1W2C4B3</accession>
<name>A0A1W2C4B3_9MICO</name>
<gene>
    <name evidence="5" type="ORF">SAMN06296429_11029</name>
</gene>
<dbReference type="EMBL" id="FWXN01000010">
    <property type="protein sequence ID" value="SMC80003.1"/>
    <property type="molecule type" value="Genomic_DNA"/>
</dbReference>
<proteinExistence type="inferred from homology"/>
<evidence type="ECO:0000313" key="6">
    <source>
        <dbReference type="Proteomes" id="UP000192634"/>
    </source>
</evidence>
<comment type="similarity">
    <text evidence="1">Belongs to the UPF0749 family.</text>
</comment>
<dbReference type="Proteomes" id="UP000192634">
    <property type="component" value="Unassembled WGS sequence"/>
</dbReference>
<keyword evidence="4" id="KW-0812">Transmembrane</keyword>
<dbReference type="OrthoDB" id="3218134at2"/>
<evidence type="ECO:0000313" key="5">
    <source>
        <dbReference type="EMBL" id="SMC80003.1"/>
    </source>
</evidence>
<dbReference type="PANTHER" id="PTHR37313:SF1">
    <property type="entry name" value="UPF0749 PROTEIN RV1823"/>
    <property type="match status" value="1"/>
</dbReference>
<feature type="region of interest" description="Disordered" evidence="3">
    <location>
        <begin position="182"/>
        <end position="201"/>
    </location>
</feature>
<feature type="coiled-coil region" evidence="2">
    <location>
        <begin position="114"/>
        <end position="148"/>
    </location>
</feature>
<sequence length="333" mass="35883">MRPDAPDGGRRRPAPERMAEEDLGEDEVDYADASGVAHPERRRDASMTLLISMLERPLDPGYAAAADKRRAEGLPASTGTRRPLLLVWLLLIGLVIGISTAALRDRDGARSEARAQLIQQIEDKQAEVDKSDRRARTLQREVDAATARLDPDLVGTRQAELDARRVSSGLVAVQGPGLRITLDDAPGGGTSADGDPRTNVSNEGRVQSKDMQLITNGLWDAGAEAISINGQRLTSRTAIRFAGEAILVNFRPLTRPYTIEAIGDSGQMQTRFAESVAGSYLTGLESNYGIQTSLTTQDELHLPSAVNVSTREATVVPQGRTAPKVVPLEKETS</sequence>
<keyword evidence="2" id="KW-0175">Coiled coil</keyword>
<dbReference type="Gene3D" id="3.30.70.1880">
    <property type="entry name" value="Protein of unknown function DUF881"/>
    <property type="match status" value="1"/>
</dbReference>
<feature type="compositionally biased region" description="Acidic residues" evidence="3">
    <location>
        <begin position="21"/>
        <end position="30"/>
    </location>
</feature>
<dbReference type="PANTHER" id="PTHR37313">
    <property type="entry name" value="UPF0749 PROTEIN RV1825"/>
    <property type="match status" value="1"/>
</dbReference>
<reference evidence="5 6" key="1">
    <citation type="submission" date="2017-04" db="EMBL/GenBank/DDBJ databases">
        <authorList>
            <person name="Afonso C.L."/>
            <person name="Miller P.J."/>
            <person name="Scott M.A."/>
            <person name="Spackman E."/>
            <person name="Goraichik I."/>
            <person name="Dimitrov K.M."/>
            <person name="Suarez D.L."/>
            <person name="Swayne D.E."/>
        </authorList>
    </citation>
    <scope>NUCLEOTIDE SEQUENCE [LARGE SCALE GENOMIC DNA]</scope>
    <source>
        <strain evidence="5 6">CGMCC 1.12511</strain>
    </source>
</reference>
<keyword evidence="4" id="KW-0472">Membrane</keyword>
<feature type="region of interest" description="Disordered" evidence="3">
    <location>
        <begin position="1"/>
        <end position="41"/>
    </location>
</feature>
<protein>
    <submittedName>
        <fullName evidence="5">Uncharacterized conserved protein YlxW, UPF0749 family</fullName>
    </submittedName>
</protein>
<feature type="transmembrane region" description="Helical" evidence="4">
    <location>
        <begin position="85"/>
        <end position="103"/>
    </location>
</feature>
<evidence type="ECO:0000256" key="2">
    <source>
        <dbReference type="SAM" id="Coils"/>
    </source>
</evidence>
<keyword evidence="4" id="KW-1133">Transmembrane helix</keyword>
<dbReference type="Pfam" id="PF05949">
    <property type="entry name" value="DUF881"/>
    <property type="match status" value="1"/>
</dbReference>
<evidence type="ECO:0000256" key="4">
    <source>
        <dbReference type="SAM" id="Phobius"/>
    </source>
</evidence>
<dbReference type="GO" id="GO:0005886">
    <property type="term" value="C:plasma membrane"/>
    <property type="evidence" value="ECO:0007669"/>
    <property type="project" value="TreeGrafter"/>
</dbReference>
<evidence type="ECO:0000256" key="1">
    <source>
        <dbReference type="ARBA" id="ARBA00009108"/>
    </source>
</evidence>
<evidence type="ECO:0000256" key="3">
    <source>
        <dbReference type="SAM" id="MobiDB-lite"/>
    </source>
</evidence>
<dbReference type="RefSeq" id="WP_143445572.1">
    <property type="nucleotide sequence ID" value="NZ_FWXN01000010.1"/>
</dbReference>
<feature type="compositionally biased region" description="Basic and acidic residues" evidence="3">
    <location>
        <begin position="1"/>
        <end position="20"/>
    </location>
</feature>
<organism evidence="5 6">
    <name type="scientific">Janibacter indicus</name>
    <dbReference type="NCBI Taxonomy" id="857417"/>
    <lineage>
        <taxon>Bacteria</taxon>
        <taxon>Bacillati</taxon>
        <taxon>Actinomycetota</taxon>
        <taxon>Actinomycetes</taxon>
        <taxon>Micrococcales</taxon>
        <taxon>Intrasporangiaceae</taxon>
        <taxon>Janibacter</taxon>
    </lineage>
</organism>